<dbReference type="EMBL" id="DF952378">
    <property type="protein sequence ID" value="GAN44448.1"/>
    <property type="molecule type" value="Genomic_DNA"/>
</dbReference>
<dbReference type="GO" id="GO:0042274">
    <property type="term" value="P:ribosomal small subunit biogenesis"/>
    <property type="evidence" value="ECO:0007669"/>
    <property type="project" value="UniProtKB-UniRule"/>
</dbReference>
<comment type="subunit">
    <text evidence="5">Binds ribosomal protein uS19.</text>
</comment>
<dbReference type="InterPro" id="IPR002676">
    <property type="entry name" value="RimM_N"/>
</dbReference>
<name>A0A0K8QMA6_9GAMM</name>
<dbReference type="GO" id="GO:0006364">
    <property type="term" value="P:rRNA processing"/>
    <property type="evidence" value="ECO:0007669"/>
    <property type="project" value="UniProtKB-UniRule"/>
</dbReference>
<feature type="domain" description="Ribosome maturation factor RimM PRC barrel" evidence="7">
    <location>
        <begin position="102"/>
        <end position="167"/>
    </location>
</feature>
<dbReference type="HAMAP" id="MF_00014">
    <property type="entry name" value="Ribosome_mat_RimM"/>
    <property type="match status" value="1"/>
</dbReference>
<organism evidence="9">
    <name type="scientific">Mizugakiibacter sediminis</name>
    <dbReference type="NCBI Taxonomy" id="1475481"/>
    <lineage>
        <taxon>Bacteria</taxon>
        <taxon>Pseudomonadati</taxon>
        <taxon>Pseudomonadota</taxon>
        <taxon>Gammaproteobacteria</taxon>
        <taxon>Lysobacterales</taxon>
        <taxon>Rhodanobacteraceae</taxon>
        <taxon>Mizugakiibacter</taxon>
    </lineage>
</organism>
<dbReference type="Gene3D" id="2.40.30.60">
    <property type="entry name" value="RimM"/>
    <property type="match status" value="1"/>
</dbReference>
<dbReference type="SUPFAM" id="SSF50447">
    <property type="entry name" value="Translation proteins"/>
    <property type="match status" value="1"/>
</dbReference>
<dbReference type="OrthoDB" id="9783509at2"/>
<evidence type="ECO:0000313" key="9">
    <source>
        <dbReference type="EMBL" id="GAP65851.1"/>
    </source>
</evidence>
<dbReference type="Proteomes" id="UP000253740">
    <property type="component" value="Unassembled WGS sequence"/>
</dbReference>
<dbReference type="PANTHER" id="PTHR33692">
    <property type="entry name" value="RIBOSOME MATURATION FACTOR RIMM"/>
    <property type="match status" value="1"/>
</dbReference>
<evidence type="ECO:0000256" key="3">
    <source>
        <dbReference type="ARBA" id="ARBA00022552"/>
    </source>
</evidence>
<dbReference type="InterPro" id="IPR036976">
    <property type="entry name" value="RimM_N_sf"/>
</dbReference>
<keyword evidence="1 5" id="KW-0963">Cytoplasm</keyword>
<proteinExistence type="inferred from homology"/>
<keyword evidence="4 5" id="KW-0143">Chaperone</keyword>
<keyword evidence="2 5" id="KW-0690">Ribosome biogenesis</keyword>
<dbReference type="Pfam" id="PF24986">
    <property type="entry name" value="PRC_RimM"/>
    <property type="match status" value="1"/>
</dbReference>
<evidence type="ECO:0000313" key="8">
    <source>
        <dbReference type="EMBL" id="GAN44448.1"/>
    </source>
</evidence>
<comment type="function">
    <text evidence="5">An accessory protein needed during the final step in the assembly of 30S ribosomal subunit, possibly for assembly of the head region. Essential for efficient processing of 16S rRNA. May be needed both before and after RbfA during the maturation of 16S rRNA. It has affinity for free ribosomal 30S subunits but not for 70S ribosomes.</text>
</comment>
<gene>
    <name evidence="5" type="primary">rimM</name>
    <name evidence="8" type="ORF">MBSD_0983</name>
    <name evidence="9" type="ORF">MBSD_n1142</name>
</gene>
<dbReference type="STRING" id="1475481.GCA_000953855_01162"/>
<dbReference type="GO" id="GO:0005737">
    <property type="term" value="C:cytoplasm"/>
    <property type="evidence" value="ECO:0007669"/>
    <property type="project" value="UniProtKB-SubCell"/>
</dbReference>
<evidence type="ECO:0000259" key="7">
    <source>
        <dbReference type="Pfam" id="PF24986"/>
    </source>
</evidence>
<dbReference type="GO" id="GO:0043022">
    <property type="term" value="F:ribosome binding"/>
    <property type="evidence" value="ECO:0007669"/>
    <property type="project" value="InterPro"/>
</dbReference>
<dbReference type="InterPro" id="IPR011033">
    <property type="entry name" value="PRC_barrel-like_sf"/>
</dbReference>
<comment type="similarity">
    <text evidence="5">Belongs to the RimM family.</text>
</comment>
<reference evidence="8" key="1">
    <citation type="submission" date="2015-03" db="EMBL/GenBank/DDBJ databases">
        <title>Draft genome sequence of Mizugakiibacter sediminis skMP5.</title>
        <authorList>
            <person name="Watanabe T."/>
            <person name="Kojima H."/>
            <person name="Fukui M."/>
        </authorList>
    </citation>
    <scope>NUCLEOTIDE SEQUENCE</scope>
    <source>
        <strain evidence="8">SkMP5</strain>
    </source>
</reference>
<dbReference type="PANTHER" id="PTHR33692:SF1">
    <property type="entry name" value="RIBOSOME MATURATION FACTOR RIMM"/>
    <property type="match status" value="1"/>
</dbReference>
<dbReference type="RefSeq" id="WP_062535988.1">
    <property type="nucleotide sequence ID" value="NZ_DF970177.1"/>
</dbReference>
<comment type="subcellular location">
    <subcellularLocation>
        <location evidence="5">Cytoplasm</location>
    </subcellularLocation>
</comment>
<dbReference type="HOGENOM" id="CLU_077636_1_0_6"/>
<protein>
    <recommendedName>
        <fullName evidence="5">Ribosome maturation factor RimM</fullName>
    </recommendedName>
</protein>
<evidence type="ECO:0000256" key="1">
    <source>
        <dbReference type="ARBA" id="ARBA00022490"/>
    </source>
</evidence>
<evidence type="ECO:0000256" key="2">
    <source>
        <dbReference type="ARBA" id="ARBA00022517"/>
    </source>
</evidence>
<reference evidence="9" key="2">
    <citation type="submission" date="2015-08" db="EMBL/GenBank/DDBJ databases">
        <title>Complete DNA Sequence of Pseudomonas syringae pv. actinidiae, the Causal Agent of Kiwifruit Canker Disease.</title>
        <authorList>
            <person name="Rikkerink E.H.A."/>
            <person name="Fineran P.C."/>
        </authorList>
    </citation>
    <scope>NUCLEOTIDE SEQUENCE</scope>
    <source>
        <strain evidence="9">SkMP5</strain>
    </source>
</reference>
<sequence length="170" mass="18857">MPGERRVRMGRIVGVSGVRGWVKLESWAEPRLAIFDYQPWLLETGPGEFRELRGARGREQGKGLVAELPGVADRDQAAALIGTPVWVPRAALPALPAGEYYWTDLEDLEVVTVEGAALGRVSHLFETGAHPVLVVRDGDRERLIPFVPGQYVRSVDVDDGRMVVDWDPEF</sequence>
<dbReference type="InterPro" id="IPR009000">
    <property type="entry name" value="Transl_B-barrel_sf"/>
</dbReference>
<dbReference type="NCBIfam" id="TIGR02273">
    <property type="entry name" value="16S_RimM"/>
    <property type="match status" value="1"/>
</dbReference>
<keyword evidence="10" id="KW-1185">Reference proteome</keyword>
<evidence type="ECO:0000256" key="5">
    <source>
        <dbReference type="HAMAP-Rule" id="MF_00014"/>
    </source>
</evidence>
<evidence type="ECO:0000313" key="10">
    <source>
        <dbReference type="Proteomes" id="UP000253740"/>
    </source>
</evidence>
<dbReference type="Gene3D" id="2.30.30.240">
    <property type="entry name" value="PRC-barrel domain"/>
    <property type="match status" value="1"/>
</dbReference>
<dbReference type="Pfam" id="PF01782">
    <property type="entry name" value="RimM"/>
    <property type="match status" value="1"/>
</dbReference>
<dbReference type="InterPro" id="IPR011961">
    <property type="entry name" value="RimM"/>
</dbReference>
<evidence type="ECO:0000256" key="4">
    <source>
        <dbReference type="ARBA" id="ARBA00023186"/>
    </source>
</evidence>
<feature type="domain" description="RimM N-terminal" evidence="6">
    <location>
        <begin position="9"/>
        <end position="90"/>
    </location>
</feature>
<dbReference type="GO" id="GO:0005840">
    <property type="term" value="C:ribosome"/>
    <property type="evidence" value="ECO:0007669"/>
    <property type="project" value="InterPro"/>
</dbReference>
<dbReference type="InterPro" id="IPR056792">
    <property type="entry name" value="PRC_RimM"/>
</dbReference>
<dbReference type="SUPFAM" id="SSF50346">
    <property type="entry name" value="PRC-barrel domain"/>
    <property type="match status" value="1"/>
</dbReference>
<keyword evidence="3 5" id="KW-0698">rRNA processing</keyword>
<accession>A0A0K8QMA6</accession>
<evidence type="ECO:0000259" key="6">
    <source>
        <dbReference type="Pfam" id="PF01782"/>
    </source>
</evidence>
<dbReference type="AlphaFoldDB" id="A0A0K8QMA6"/>
<dbReference type="EMBL" id="DF970177">
    <property type="protein sequence ID" value="GAP65851.1"/>
    <property type="molecule type" value="Genomic_DNA"/>
</dbReference>
<comment type="domain">
    <text evidence="5">The PRC barrel domain binds ribosomal protein uS19.</text>
</comment>